<keyword evidence="2" id="KW-1185">Reference proteome</keyword>
<name>A0ABU1YVV2_ROSSA</name>
<proteinExistence type="predicted"/>
<dbReference type="Proteomes" id="UP001180453">
    <property type="component" value="Unassembled WGS sequence"/>
</dbReference>
<organism evidence="1 2">
    <name type="scientific">Roseateles saccharophilus</name>
    <name type="common">Pseudomonas saccharophila</name>
    <dbReference type="NCBI Taxonomy" id="304"/>
    <lineage>
        <taxon>Bacteria</taxon>
        <taxon>Pseudomonadati</taxon>
        <taxon>Pseudomonadota</taxon>
        <taxon>Betaproteobacteria</taxon>
        <taxon>Burkholderiales</taxon>
        <taxon>Sphaerotilaceae</taxon>
        <taxon>Roseateles</taxon>
    </lineage>
</organism>
<sequence length="66" mass="6836">MTMSLRWMLPALAPAERLGLLAGMKANAPAPVFGVVLALARERLNDDDWGALARGLGIPVAPGLAA</sequence>
<protein>
    <submittedName>
        <fullName evidence="1">Uncharacterized protein</fullName>
    </submittedName>
</protein>
<gene>
    <name evidence="1" type="ORF">J2X20_005533</name>
</gene>
<dbReference type="EMBL" id="JAVDXU010000006">
    <property type="protein sequence ID" value="MDR7272848.1"/>
    <property type="molecule type" value="Genomic_DNA"/>
</dbReference>
<dbReference type="RefSeq" id="WP_310272617.1">
    <property type="nucleotide sequence ID" value="NZ_JAVDXU010000006.1"/>
</dbReference>
<evidence type="ECO:0000313" key="2">
    <source>
        <dbReference type="Proteomes" id="UP001180453"/>
    </source>
</evidence>
<comment type="caution">
    <text evidence="1">The sequence shown here is derived from an EMBL/GenBank/DDBJ whole genome shotgun (WGS) entry which is preliminary data.</text>
</comment>
<reference evidence="1 2" key="1">
    <citation type="submission" date="2023-07" db="EMBL/GenBank/DDBJ databases">
        <title>Sorghum-associated microbial communities from plants grown in Nebraska, USA.</title>
        <authorList>
            <person name="Schachtman D."/>
        </authorList>
    </citation>
    <scope>NUCLEOTIDE SEQUENCE [LARGE SCALE GENOMIC DNA]</scope>
    <source>
        <strain evidence="1 2">BE314</strain>
    </source>
</reference>
<evidence type="ECO:0000313" key="1">
    <source>
        <dbReference type="EMBL" id="MDR7272848.1"/>
    </source>
</evidence>
<accession>A0ABU1YVV2</accession>